<reference evidence="2" key="1">
    <citation type="submission" date="2022-03" db="EMBL/GenBank/DDBJ databases">
        <authorList>
            <person name="Legras J.-L."/>
            <person name="Devillers H."/>
            <person name="Grondin C."/>
        </authorList>
    </citation>
    <scope>NUCLEOTIDE SEQUENCE</scope>
    <source>
        <strain evidence="2">CLIB 1423</strain>
    </source>
</reference>
<evidence type="ECO:0000313" key="2">
    <source>
        <dbReference type="EMBL" id="CAH2351311.1"/>
    </source>
</evidence>
<organism evidence="2 3">
    <name type="scientific">[Candida] railenensis</name>
    <dbReference type="NCBI Taxonomy" id="45579"/>
    <lineage>
        <taxon>Eukaryota</taxon>
        <taxon>Fungi</taxon>
        <taxon>Dikarya</taxon>
        <taxon>Ascomycota</taxon>
        <taxon>Saccharomycotina</taxon>
        <taxon>Pichiomycetes</taxon>
        <taxon>Debaryomycetaceae</taxon>
        <taxon>Kurtzmaniella</taxon>
    </lineage>
</organism>
<feature type="region of interest" description="Disordered" evidence="1">
    <location>
        <begin position="1"/>
        <end position="27"/>
    </location>
</feature>
<proteinExistence type="predicted"/>
<sequence>MSKTASKRASIKPKVPKKPIANDSNSDIFDLLDTDELGLEEFTLNNQVEDFEFWSSFADQSTSTTNNPDGEMQKFTYSYISSKENAHVKAKKKEAGPTATEASNDSPYSCTYSVSVNNGRLRFVLPKLDITKAWSLLDLDKVIHDGGGNIDDKNTLLNAKMKHLEKLGRNFSVIKSAQILFLQKYRLEPPNGAILQKLESEFNFELKNHNLGDTRFVLEIKKTSKKNGTSTIERHEIPTQHHTFFTYLGLATVEDSSKLAPRVIYRFLRRCKNETLQQTIWDSNEVEFDNENESALREINNSLRGEVPPCQLNEVVFSSLSRPILLRFNNEYVKLPSLPNIKAVSEFPFILELVFGGSFMQENVYSSSTEVRIKKMSYTLDKIGDRILHILAQEYYSQRKASFDSLTRSNALLGRLVYLYDFPRANLRANKDKEKYQPLAKGINDFELERLGDIFEKFIAVTFMTDSKACLKWLFEIFDTIHEAIMISLYQKDVQSFTDAAKLNLRFKPKAPEIEYVSREIGEAVEKFVLHLVKTKSAEMRSIRRSFKVKR</sequence>
<evidence type="ECO:0000256" key="1">
    <source>
        <dbReference type="SAM" id="MobiDB-lite"/>
    </source>
</evidence>
<evidence type="ECO:0000313" key="3">
    <source>
        <dbReference type="Proteomes" id="UP000837801"/>
    </source>
</evidence>
<dbReference type="AlphaFoldDB" id="A0A9P0QMA4"/>
<keyword evidence="3" id="KW-1185">Reference proteome</keyword>
<comment type="caution">
    <text evidence="2">The sequence shown here is derived from an EMBL/GenBank/DDBJ whole genome shotgun (WGS) entry which is preliminary data.</text>
</comment>
<dbReference type="OrthoDB" id="4024589at2759"/>
<name>A0A9P0QMA4_9ASCO</name>
<accession>A0A9P0QMA4</accession>
<protein>
    <submittedName>
        <fullName evidence="2">Uncharacterized protein</fullName>
    </submittedName>
</protein>
<dbReference type="EMBL" id="CAKXYY010000003">
    <property type="protein sequence ID" value="CAH2351311.1"/>
    <property type="molecule type" value="Genomic_DNA"/>
</dbReference>
<gene>
    <name evidence="2" type="ORF">CLIB1423_03S03400</name>
</gene>
<feature type="compositionally biased region" description="Basic residues" evidence="1">
    <location>
        <begin position="1"/>
        <end position="17"/>
    </location>
</feature>
<dbReference type="Proteomes" id="UP000837801">
    <property type="component" value="Unassembled WGS sequence"/>
</dbReference>